<dbReference type="OrthoDB" id="10568682at2759"/>
<keyword evidence="1" id="KW-0472">Membrane</keyword>
<dbReference type="GeneID" id="66101338"/>
<protein>
    <submittedName>
        <fullName evidence="2">Uncharacterized protein</fullName>
    </submittedName>
</protein>
<proteinExistence type="predicted"/>
<dbReference type="AlphaFoldDB" id="A0A9P8AUP1"/>
<keyword evidence="1" id="KW-1133">Transmembrane helix</keyword>
<dbReference type="EMBL" id="MU250530">
    <property type="protein sequence ID" value="KAG7448266.1"/>
    <property type="molecule type" value="Genomic_DNA"/>
</dbReference>
<keyword evidence="1" id="KW-0812">Transmembrane</keyword>
<name>A0A9P8AUP1_9AGAR</name>
<organism evidence="2 3">
    <name type="scientific">Guyanagaster necrorhizus</name>
    <dbReference type="NCBI Taxonomy" id="856835"/>
    <lineage>
        <taxon>Eukaryota</taxon>
        <taxon>Fungi</taxon>
        <taxon>Dikarya</taxon>
        <taxon>Basidiomycota</taxon>
        <taxon>Agaricomycotina</taxon>
        <taxon>Agaricomycetes</taxon>
        <taxon>Agaricomycetidae</taxon>
        <taxon>Agaricales</taxon>
        <taxon>Marasmiineae</taxon>
        <taxon>Physalacriaceae</taxon>
        <taxon>Guyanagaster</taxon>
    </lineage>
</organism>
<reference evidence="2" key="1">
    <citation type="submission" date="2020-11" db="EMBL/GenBank/DDBJ databases">
        <title>Adaptations for nitrogen fixation in a non-lichenized fungal sporocarp promotes dispersal by wood-feeding termites.</title>
        <authorList>
            <consortium name="DOE Joint Genome Institute"/>
            <person name="Koch R.A."/>
            <person name="Yoon G."/>
            <person name="Arayal U."/>
            <person name="Lail K."/>
            <person name="Amirebrahimi M."/>
            <person name="Labutti K."/>
            <person name="Lipzen A."/>
            <person name="Riley R."/>
            <person name="Barry K."/>
            <person name="Henrissat B."/>
            <person name="Grigoriev I.V."/>
            <person name="Herr J.R."/>
            <person name="Aime M.C."/>
        </authorList>
    </citation>
    <scope>NUCLEOTIDE SEQUENCE</scope>
    <source>
        <strain evidence="2">MCA 3950</strain>
    </source>
</reference>
<evidence type="ECO:0000313" key="2">
    <source>
        <dbReference type="EMBL" id="KAG7448266.1"/>
    </source>
</evidence>
<keyword evidence="3" id="KW-1185">Reference proteome</keyword>
<accession>A0A9P8AUP1</accession>
<comment type="caution">
    <text evidence="2">The sequence shown here is derived from an EMBL/GenBank/DDBJ whole genome shotgun (WGS) entry which is preliminary data.</text>
</comment>
<evidence type="ECO:0000256" key="1">
    <source>
        <dbReference type="SAM" id="Phobius"/>
    </source>
</evidence>
<sequence length="282" mass="32364">MYRSSFCYKISTGSLFSLWDHLSTSICAVSGVDIKPTALSSIGPRNRLRLEGKQTPRYLMYLQYNLRAMFLTSPLFRTDGSGAPYLFSGFPLTGSKYWPHPVCGLLCSSPNAANLPEVIALPWWTPVSAIQKSWTHRSHTAVSGANFIHESVFSFITCDEHRVHCKVDSVNAVHLDAVKILKEFLLSDKDSTELLRVTKTDSLKLLMHMRYFTGYATLWNIIVYPIDLPLEFEDGLRILVMNFSHWRSRQRIFRHRRANNHMWGYAISAAYLYMTPCFFLGY</sequence>
<dbReference type="Proteomes" id="UP000812287">
    <property type="component" value="Unassembled WGS sequence"/>
</dbReference>
<dbReference type="RefSeq" id="XP_043041766.1">
    <property type="nucleotide sequence ID" value="XM_043179044.1"/>
</dbReference>
<feature type="transmembrane region" description="Helical" evidence="1">
    <location>
        <begin position="262"/>
        <end position="281"/>
    </location>
</feature>
<gene>
    <name evidence="2" type="ORF">BT62DRAFT_1074755</name>
</gene>
<evidence type="ECO:0000313" key="3">
    <source>
        <dbReference type="Proteomes" id="UP000812287"/>
    </source>
</evidence>